<reference evidence="4 5" key="1">
    <citation type="journal article" date="2018" name="Mol. Biol. Evol.">
        <title>Broad Genomic Sampling Reveals a Smut Pathogenic Ancestry of the Fungal Clade Ustilaginomycotina.</title>
        <authorList>
            <person name="Kijpornyongpan T."/>
            <person name="Mondo S.J."/>
            <person name="Barry K."/>
            <person name="Sandor L."/>
            <person name="Lee J."/>
            <person name="Lipzen A."/>
            <person name="Pangilinan J."/>
            <person name="LaButti K."/>
            <person name="Hainaut M."/>
            <person name="Henrissat B."/>
            <person name="Grigoriev I.V."/>
            <person name="Spatafora J.W."/>
            <person name="Aime M.C."/>
        </authorList>
    </citation>
    <scope>NUCLEOTIDE SEQUENCE [LARGE SCALE GENOMIC DNA]</scope>
    <source>
        <strain evidence="4 5">MCA 3882</strain>
    </source>
</reference>
<dbReference type="STRING" id="1280837.A0A316VDP7"/>
<dbReference type="Pfam" id="PF00561">
    <property type="entry name" value="Abhydrolase_1"/>
    <property type="match status" value="1"/>
</dbReference>
<dbReference type="SUPFAM" id="SSF53474">
    <property type="entry name" value="alpha/beta-Hydrolases"/>
    <property type="match status" value="1"/>
</dbReference>
<comment type="similarity">
    <text evidence="1">Belongs to the peptidase S33 family. ABHD4/ABHD5 subfamily.</text>
</comment>
<dbReference type="EMBL" id="KZ819604">
    <property type="protein sequence ID" value="PWN34121.1"/>
    <property type="molecule type" value="Genomic_DNA"/>
</dbReference>
<evidence type="ECO:0000259" key="3">
    <source>
        <dbReference type="Pfam" id="PF00561"/>
    </source>
</evidence>
<feature type="region of interest" description="Disordered" evidence="2">
    <location>
        <begin position="336"/>
        <end position="433"/>
    </location>
</feature>
<feature type="region of interest" description="Disordered" evidence="2">
    <location>
        <begin position="1"/>
        <end position="55"/>
    </location>
</feature>
<feature type="compositionally biased region" description="Polar residues" evidence="2">
    <location>
        <begin position="135"/>
        <end position="146"/>
    </location>
</feature>
<dbReference type="GO" id="GO:0006654">
    <property type="term" value="P:phosphatidic acid biosynthetic process"/>
    <property type="evidence" value="ECO:0007669"/>
    <property type="project" value="TreeGrafter"/>
</dbReference>
<evidence type="ECO:0000256" key="2">
    <source>
        <dbReference type="SAM" id="MobiDB-lite"/>
    </source>
</evidence>
<dbReference type="InterPro" id="IPR029058">
    <property type="entry name" value="AB_hydrolase_fold"/>
</dbReference>
<feature type="region of interest" description="Disordered" evidence="2">
    <location>
        <begin position="113"/>
        <end position="158"/>
    </location>
</feature>
<dbReference type="AlphaFoldDB" id="A0A316VDP7"/>
<feature type="compositionally biased region" description="Polar residues" evidence="2">
    <location>
        <begin position="1"/>
        <end position="32"/>
    </location>
</feature>
<dbReference type="GO" id="GO:0005743">
    <property type="term" value="C:mitochondrial inner membrane"/>
    <property type="evidence" value="ECO:0007669"/>
    <property type="project" value="TreeGrafter"/>
</dbReference>
<dbReference type="PANTHER" id="PTHR42886">
    <property type="entry name" value="RE40534P-RELATED"/>
    <property type="match status" value="1"/>
</dbReference>
<keyword evidence="4" id="KW-0378">Hydrolase</keyword>
<dbReference type="InterPro" id="IPR000073">
    <property type="entry name" value="AB_hydrolase_1"/>
</dbReference>
<gene>
    <name evidence="4" type="ORF">FA14DRAFT_180750</name>
</gene>
<dbReference type="FunCoup" id="A0A316VDP7">
    <property type="interactions" value="143"/>
</dbReference>
<organism evidence="4 5">
    <name type="scientific">Meira miltonrushii</name>
    <dbReference type="NCBI Taxonomy" id="1280837"/>
    <lineage>
        <taxon>Eukaryota</taxon>
        <taxon>Fungi</taxon>
        <taxon>Dikarya</taxon>
        <taxon>Basidiomycota</taxon>
        <taxon>Ustilaginomycotina</taxon>
        <taxon>Exobasidiomycetes</taxon>
        <taxon>Exobasidiales</taxon>
        <taxon>Brachybasidiaceae</taxon>
        <taxon>Meira</taxon>
    </lineage>
</organism>
<evidence type="ECO:0000256" key="1">
    <source>
        <dbReference type="ARBA" id="ARBA00038097"/>
    </source>
</evidence>
<dbReference type="OrthoDB" id="7457040at2759"/>
<dbReference type="PANTHER" id="PTHR42886:SF29">
    <property type="entry name" value="PUMMELIG, ISOFORM A"/>
    <property type="match status" value="1"/>
</dbReference>
<sequence length="604" mass="65248">MATTSMSVNTATANIHPNGSQSSLPDSPTSILAGTKSGKKMASGSTNTPYSAPPIPKTFRDSVGAYFRKSDSAAPELYLYRHSGYFQGATLQNAPNADLMTAFKAAQSHSLKMSQGAEHPAQQSGDARQHLEAALQSQQSVANNAHTKGKDRATVGTELNSDGKVGSIRLVDIGSTTSSGGGFASWFTSATPRMINMLEIGTLRPVEEVHADENEEKVVLLHGYGAGTAFFFQNLKSLAKHPDSRLYALDWLGMGRSSRVPFHITSKQAKTTETRVEAAESFFVQALEDWRQTMGLKKITLVGHSLGGYLSVAYSLKYPQNVNRLVLLSPAGIPEAPEEAKSDANNPPPRPADRKDADKIAAEVQQSQQDVAPDTEAQRRLDADRTIDAASATKRRGSNDVSERIQTIKPGETSDSEEATGNPPKPPPKRSSRTRNMVQFLWEANLSPFAILRTSTIFGPMLAGGYTSRRFASLPDEDLRALHAYCYDVFTSRGSSEYCLAHILAPFGFARMPMVHRISALPKTLPVTFIYGERGIDWMDESGGNESVKALAKAGNPHARCFAVPHSGHHVYLDNPRAFDTLLGRVLRGQADDAGKAGSLATQG</sequence>
<accession>A0A316VDP7</accession>
<feature type="compositionally biased region" description="Basic and acidic residues" evidence="2">
    <location>
        <begin position="376"/>
        <end position="387"/>
    </location>
</feature>
<dbReference type="RefSeq" id="XP_025354423.1">
    <property type="nucleotide sequence ID" value="XM_025501033.1"/>
</dbReference>
<dbReference type="Proteomes" id="UP000245771">
    <property type="component" value="Unassembled WGS sequence"/>
</dbReference>
<feature type="compositionally biased region" description="Basic and acidic residues" evidence="2">
    <location>
        <begin position="351"/>
        <end position="361"/>
    </location>
</feature>
<proteinExistence type="inferred from homology"/>
<evidence type="ECO:0000313" key="5">
    <source>
        <dbReference type="Proteomes" id="UP000245771"/>
    </source>
</evidence>
<dbReference type="GO" id="GO:0004623">
    <property type="term" value="F:phospholipase A2 activity"/>
    <property type="evidence" value="ECO:0007669"/>
    <property type="project" value="TreeGrafter"/>
</dbReference>
<dbReference type="Gene3D" id="3.40.50.1820">
    <property type="entry name" value="alpha/beta hydrolase"/>
    <property type="match status" value="2"/>
</dbReference>
<protein>
    <submittedName>
        <fullName evidence="4">Alpha/beta-hydrolase</fullName>
    </submittedName>
</protein>
<dbReference type="GO" id="GO:0042171">
    <property type="term" value="F:lysophosphatidic acid acyltransferase activity"/>
    <property type="evidence" value="ECO:0007669"/>
    <property type="project" value="TreeGrafter"/>
</dbReference>
<dbReference type="GO" id="GO:0035965">
    <property type="term" value="P:cardiolipin acyl-chain remodeling"/>
    <property type="evidence" value="ECO:0007669"/>
    <property type="project" value="TreeGrafter"/>
</dbReference>
<feature type="domain" description="AB hydrolase-1" evidence="3">
    <location>
        <begin position="218"/>
        <end position="576"/>
    </location>
</feature>
<keyword evidence="5" id="KW-1185">Reference proteome</keyword>
<dbReference type="InParanoid" id="A0A316VDP7"/>
<name>A0A316VDP7_9BASI</name>
<dbReference type="GeneID" id="37022814"/>
<dbReference type="GO" id="GO:0055088">
    <property type="term" value="P:lipid homeostasis"/>
    <property type="evidence" value="ECO:0007669"/>
    <property type="project" value="TreeGrafter"/>
</dbReference>
<evidence type="ECO:0000313" key="4">
    <source>
        <dbReference type="EMBL" id="PWN34121.1"/>
    </source>
</evidence>